<dbReference type="RefSeq" id="WP_188579380.1">
    <property type="nucleotide sequence ID" value="NZ_BMCT01000003.1"/>
</dbReference>
<evidence type="ECO:0000313" key="2">
    <source>
        <dbReference type="EMBL" id="GGF66185.1"/>
    </source>
</evidence>
<feature type="domain" description="N-acetyltransferase" evidence="1">
    <location>
        <begin position="25"/>
        <end position="175"/>
    </location>
</feature>
<dbReference type="Gene3D" id="3.40.630.30">
    <property type="match status" value="1"/>
</dbReference>
<dbReference type="InterPro" id="IPR016181">
    <property type="entry name" value="Acyl_CoA_acyltransferase"/>
</dbReference>
<protein>
    <recommendedName>
        <fullName evidence="1">N-acetyltransferase domain-containing protein</fullName>
    </recommendedName>
</protein>
<dbReference type="Pfam" id="PF00583">
    <property type="entry name" value="Acetyltransf_1"/>
    <property type="match status" value="1"/>
</dbReference>
<dbReference type="InterPro" id="IPR000182">
    <property type="entry name" value="GNAT_dom"/>
</dbReference>
<dbReference type="SUPFAM" id="SSF55729">
    <property type="entry name" value="Acyl-CoA N-acyltransferases (Nat)"/>
    <property type="match status" value="1"/>
</dbReference>
<dbReference type="GO" id="GO:0016747">
    <property type="term" value="F:acyltransferase activity, transferring groups other than amino-acyl groups"/>
    <property type="evidence" value="ECO:0007669"/>
    <property type="project" value="InterPro"/>
</dbReference>
<reference evidence="2" key="2">
    <citation type="submission" date="2020-09" db="EMBL/GenBank/DDBJ databases">
        <authorList>
            <person name="Sun Q."/>
            <person name="Sedlacek I."/>
        </authorList>
    </citation>
    <scope>NUCLEOTIDE SEQUENCE</scope>
    <source>
        <strain evidence="2">CCM 7897</strain>
    </source>
</reference>
<name>A0A917C0B4_9HYPH</name>
<dbReference type="PROSITE" id="PS51186">
    <property type="entry name" value="GNAT"/>
    <property type="match status" value="1"/>
</dbReference>
<dbReference type="CDD" id="cd04301">
    <property type="entry name" value="NAT_SF"/>
    <property type="match status" value="1"/>
</dbReference>
<gene>
    <name evidence="2" type="ORF">GCM10007301_27330</name>
</gene>
<dbReference type="Proteomes" id="UP000606044">
    <property type="component" value="Unassembled WGS sequence"/>
</dbReference>
<comment type="caution">
    <text evidence="2">The sequence shown here is derived from an EMBL/GenBank/DDBJ whole genome shotgun (WGS) entry which is preliminary data.</text>
</comment>
<evidence type="ECO:0000313" key="3">
    <source>
        <dbReference type="Proteomes" id="UP000606044"/>
    </source>
</evidence>
<reference evidence="2" key="1">
    <citation type="journal article" date="2014" name="Int. J. Syst. Evol. Microbiol.">
        <title>Complete genome sequence of Corynebacterium casei LMG S-19264T (=DSM 44701T), isolated from a smear-ripened cheese.</title>
        <authorList>
            <consortium name="US DOE Joint Genome Institute (JGI-PGF)"/>
            <person name="Walter F."/>
            <person name="Albersmeier A."/>
            <person name="Kalinowski J."/>
            <person name="Ruckert C."/>
        </authorList>
    </citation>
    <scope>NUCLEOTIDE SEQUENCE</scope>
    <source>
        <strain evidence="2">CCM 7897</strain>
    </source>
</reference>
<proteinExistence type="predicted"/>
<organism evidence="2 3">
    <name type="scientific">Azorhizobium oxalatiphilum</name>
    <dbReference type="NCBI Taxonomy" id="980631"/>
    <lineage>
        <taxon>Bacteria</taxon>
        <taxon>Pseudomonadati</taxon>
        <taxon>Pseudomonadota</taxon>
        <taxon>Alphaproteobacteria</taxon>
        <taxon>Hyphomicrobiales</taxon>
        <taxon>Xanthobacteraceae</taxon>
        <taxon>Azorhizobium</taxon>
    </lineage>
</organism>
<dbReference type="AlphaFoldDB" id="A0A917C0B4"/>
<evidence type="ECO:0000259" key="1">
    <source>
        <dbReference type="PROSITE" id="PS51186"/>
    </source>
</evidence>
<sequence>MNACCPTNVLSPDGMAVAASLPDGFALRPQELEDKPFLRVLFGEGRWEEMMRTPWPEALKDAFLDDQFRLQFAHYARVFPQADFLILERNGKPAGRLAVSFEAERAHVIDIAVRDRLQDRGIGSALLRGVIAAAGRRPVTLVVLVGSRAIPFYQRLGFEDCGPAEGQRRAMRRMP</sequence>
<accession>A0A917C0B4</accession>
<dbReference type="EMBL" id="BMCT01000003">
    <property type="protein sequence ID" value="GGF66185.1"/>
    <property type="molecule type" value="Genomic_DNA"/>
</dbReference>
<keyword evidence="3" id="KW-1185">Reference proteome</keyword>